<evidence type="ECO:0000313" key="1">
    <source>
        <dbReference type="EMBL" id="BAU54023.1"/>
    </source>
</evidence>
<accession>A0A110B2I5</accession>
<dbReference type="EMBL" id="AP017313">
    <property type="protein sequence ID" value="BAU54023.1"/>
    <property type="molecule type" value="Genomic_DNA"/>
</dbReference>
<name>A0A110B2I5_9SPHI</name>
<proteinExistence type="predicted"/>
<dbReference type="AlphaFoldDB" id="A0A110B2I5"/>
<reference evidence="1 2" key="1">
    <citation type="submission" date="2015-12" db="EMBL/GenBank/DDBJ databases">
        <title>Genome sequence of Mucilaginibacter gotjawali.</title>
        <authorList>
            <person name="Lee J.S."/>
            <person name="Lee K.C."/>
            <person name="Kim K.K."/>
            <person name="Lee B.W."/>
        </authorList>
    </citation>
    <scope>NUCLEOTIDE SEQUENCE [LARGE SCALE GENOMIC DNA]</scope>
    <source>
        <strain evidence="1 2">SA3-7</strain>
    </source>
</reference>
<dbReference type="Proteomes" id="UP000218263">
    <property type="component" value="Chromosome"/>
</dbReference>
<keyword evidence="2" id="KW-1185">Reference proteome</keyword>
<evidence type="ECO:0000313" key="2">
    <source>
        <dbReference type="Proteomes" id="UP000218263"/>
    </source>
</evidence>
<sequence length="119" mass="12724">MNQLKITHSQSHSLAGTDTRIEHAMPYEQGSTGGLVQFSLICHEIPLGTTVGFSSDKPGPHPPINLLPTIVSIYPSFITGMVSDVPADYSATITFYAIFNQPPPVGASIQLQAAFVVQN</sequence>
<dbReference type="KEGG" id="mgot:MgSA37_02194"/>
<dbReference type="RefSeq" id="WP_157750527.1">
    <property type="nucleotide sequence ID" value="NZ_AP017313.1"/>
</dbReference>
<protein>
    <submittedName>
        <fullName evidence="1">Uncharacterized protein</fullName>
    </submittedName>
</protein>
<organism evidence="1 2">
    <name type="scientific">Mucilaginibacter gotjawali</name>
    <dbReference type="NCBI Taxonomy" id="1550579"/>
    <lineage>
        <taxon>Bacteria</taxon>
        <taxon>Pseudomonadati</taxon>
        <taxon>Bacteroidota</taxon>
        <taxon>Sphingobacteriia</taxon>
        <taxon>Sphingobacteriales</taxon>
        <taxon>Sphingobacteriaceae</taxon>
        <taxon>Mucilaginibacter</taxon>
    </lineage>
</organism>
<dbReference type="OrthoDB" id="9790784at2"/>
<gene>
    <name evidence="1" type="ORF">MgSA37_02194</name>
</gene>